<feature type="transmembrane region" description="Helical" evidence="7">
    <location>
        <begin position="308"/>
        <end position="327"/>
    </location>
</feature>
<dbReference type="Gene3D" id="1.20.1720.10">
    <property type="entry name" value="Multidrug resistance protein D"/>
    <property type="match status" value="1"/>
</dbReference>
<evidence type="ECO:0000313" key="9">
    <source>
        <dbReference type="EMBL" id="MBB2493552.1"/>
    </source>
</evidence>
<keyword evidence="5 7" id="KW-1133">Transmembrane helix</keyword>
<evidence type="ECO:0000256" key="5">
    <source>
        <dbReference type="ARBA" id="ARBA00022989"/>
    </source>
</evidence>
<feature type="transmembrane region" description="Helical" evidence="7">
    <location>
        <begin position="395"/>
        <end position="422"/>
    </location>
</feature>
<accession>A0A7W4LI81</accession>
<feature type="transmembrane region" description="Helical" evidence="7">
    <location>
        <begin position="359"/>
        <end position="383"/>
    </location>
</feature>
<proteinExistence type="predicted"/>
<evidence type="ECO:0000256" key="4">
    <source>
        <dbReference type="ARBA" id="ARBA00022692"/>
    </source>
</evidence>
<feature type="transmembrane region" description="Helical" evidence="7">
    <location>
        <begin position="203"/>
        <end position="225"/>
    </location>
</feature>
<evidence type="ECO:0000256" key="6">
    <source>
        <dbReference type="ARBA" id="ARBA00023136"/>
    </source>
</evidence>
<dbReference type="InterPro" id="IPR011701">
    <property type="entry name" value="MFS"/>
</dbReference>
<keyword evidence="4 7" id="KW-0812">Transmembrane</keyword>
<name>A0A7W4LI81_9GAMM</name>
<evidence type="ECO:0000259" key="8">
    <source>
        <dbReference type="PROSITE" id="PS50850"/>
    </source>
</evidence>
<feature type="transmembrane region" description="Helical" evidence="7">
    <location>
        <begin position="108"/>
        <end position="129"/>
    </location>
</feature>
<dbReference type="Pfam" id="PF07690">
    <property type="entry name" value="MFS_1"/>
    <property type="match status" value="1"/>
</dbReference>
<evidence type="ECO:0000313" key="10">
    <source>
        <dbReference type="Proteomes" id="UP000542720"/>
    </source>
</evidence>
<dbReference type="CDD" id="cd17502">
    <property type="entry name" value="MFS_Azr1_MDR_like"/>
    <property type="match status" value="1"/>
</dbReference>
<comment type="caution">
    <text evidence="9">The sequence shown here is derived from an EMBL/GenBank/DDBJ whole genome shotgun (WGS) entry which is preliminary data.</text>
</comment>
<comment type="subcellular location">
    <subcellularLocation>
        <location evidence="1">Cell membrane</location>
        <topology evidence="1">Multi-pass membrane protein</topology>
    </subcellularLocation>
</comment>
<reference evidence="9 10" key="1">
    <citation type="submission" date="2020-08" db="EMBL/GenBank/DDBJ databases">
        <authorList>
            <person name="Kim C.M."/>
        </authorList>
    </citation>
    <scope>NUCLEOTIDE SEQUENCE [LARGE SCALE GENOMIC DNA]</scope>
    <source>
        <strain evidence="9 10">UL070</strain>
    </source>
</reference>
<feature type="transmembrane region" description="Helical" evidence="7">
    <location>
        <begin position="274"/>
        <end position="296"/>
    </location>
</feature>
<dbReference type="Gene3D" id="1.20.1250.20">
    <property type="entry name" value="MFS general substrate transporter like domains"/>
    <property type="match status" value="1"/>
</dbReference>
<protein>
    <submittedName>
        <fullName evidence="9">MFS transporter</fullName>
    </submittedName>
</protein>
<dbReference type="PRINTS" id="PR01036">
    <property type="entry name" value="TCRTETB"/>
</dbReference>
<dbReference type="GO" id="GO:0022857">
    <property type="term" value="F:transmembrane transporter activity"/>
    <property type="evidence" value="ECO:0007669"/>
    <property type="project" value="InterPro"/>
</dbReference>
<feature type="transmembrane region" description="Helical" evidence="7">
    <location>
        <begin position="18"/>
        <end position="40"/>
    </location>
</feature>
<dbReference type="RefSeq" id="WP_183087134.1">
    <property type="nucleotide sequence ID" value="NZ_JACJUD010000001.1"/>
</dbReference>
<keyword evidence="10" id="KW-1185">Reference proteome</keyword>
<dbReference type="PANTHER" id="PTHR23501">
    <property type="entry name" value="MAJOR FACILITATOR SUPERFAMILY"/>
    <property type="match status" value="1"/>
</dbReference>
<dbReference type="InterPro" id="IPR036259">
    <property type="entry name" value="MFS_trans_sf"/>
</dbReference>
<feature type="transmembrane region" description="Helical" evidence="7">
    <location>
        <begin position="141"/>
        <end position="159"/>
    </location>
</feature>
<evidence type="ECO:0000256" key="3">
    <source>
        <dbReference type="ARBA" id="ARBA00022475"/>
    </source>
</evidence>
<sequence>MTGNAAAPRLSPAQLRNVLAGLMLALFMAALDQTIVAVALPDIARNLPGSELLAWVVSGYLLAMTVSTPIFGKLGDLLGRRRLLAGAIALFVLASLLCGLAQDMPQLVLGRVLQGIGAGGVQAITQALVGDLIAPAERGRYQAWFSGMFALASLIGPPLGGLLSSQWSWRWVFWVNLPLGVLAILLSLRSTAGLVEKRRAARIDYLGSALLILGLGNLLLLISRLGQQPNWQTAENGQALLLAVVGLALFIVQQRRSAEPLIPLGLLRIPPVRAGWLLLFFANFQAVGLAVLIPLHAHSAGGAGASQLMALAFGAPLGAFIAGSLSARLGRYKPMILCGTLLMPIALVLLALLPNDQALLQIPALLLCGAALGMQFPTSLVAVQSAAPVNDLGVATGVCGLFRGLGGALGVALLSSLLWHLLPGFDAGALSETSGSVSALDDNLLRQAFRTLLLIDAGIAVLPLLIALSLEDRTLSRRLS</sequence>
<dbReference type="SUPFAM" id="SSF103473">
    <property type="entry name" value="MFS general substrate transporter"/>
    <property type="match status" value="1"/>
</dbReference>
<feature type="transmembrane region" description="Helical" evidence="7">
    <location>
        <begin position="52"/>
        <end position="71"/>
    </location>
</feature>
<dbReference type="FunFam" id="1.20.1720.10:FF:000004">
    <property type="entry name" value="EmrB/QacA family drug resistance transporter"/>
    <property type="match status" value="1"/>
</dbReference>
<dbReference type="InterPro" id="IPR020846">
    <property type="entry name" value="MFS_dom"/>
</dbReference>
<feature type="transmembrane region" description="Helical" evidence="7">
    <location>
        <begin position="171"/>
        <end position="191"/>
    </location>
</feature>
<dbReference type="GO" id="GO:0005886">
    <property type="term" value="C:plasma membrane"/>
    <property type="evidence" value="ECO:0007669"/>
    <property type="project" value="UniProtKB-SubCell"/>
</dbReference>
<keyword evidence="3" id="KW-1003">Cell membrane</keyword>
<dbReference type="PROSITE" id="PS50850">
    <property type="entry name" value="MFS"/>
    <property type="match status" value="1"/>
</dbReference>
<feature type="transmembrane region" description="Helical" evidence="7">
    <location>
        <begin position="334"/>
        <end position="353"/>
    </location>
</feature>
<organism evidence="9 10">
    <name type="scientific">Aquipseudomonas ullengensis</name>
    <dbReference type="NCBI Taxonomy" id="2759166"/>
    <lineage>
        <taxon>Bacteria</taxon>
        <taxon>Pseudomonadati</taxon>
        <taxon>Pseudomonadota</taxon>
        <taxon>Gammaproteobacteria</taxon>
        <taxon>Pseudomonadales</taxon>
        <taxon>Pseudomonadaceae</taxon>
        <taxon>Aquipseudomonas</taxon>
    </lineage>
</organism>
<dbReference type="Proteomes" id="UP000542720">
    <property type="component" value="Unassembled WGS sequence"/>
</dbReference>
<dbReference type="AlphaFoldDB" id="A0A7W4LI81"/>
<keyword evidence="2" id="KW-0813">Transport</keyword>
<keyword evidence="6 7" id="KW-0472">Membrane</keyword>
<evidence type="ECO:0000256" key="1">
    <source>
        <dbReference type="ARBA" id="ARBA00004651"/>
    </source>
</evidence>
<dbReference type="PANTHER" id="PTHR23501:SF197">
    <property type="entry name" value="COMD"/>
    <property type="match status" value="1"/>
</dbReference>
<feature type="transmembrane region" description="Helical" evidence="7">
    <location>
        <begin position="83"/>
        <end position="102"/>
    </location>
</feature>
<evidence type="ECO:0000256" key="7">
    <source>
        <dbReference type="SAM" id="Phobius"/>
    </source>
</evidence>
<feature type="transmembrane region" description="Helical" evidence="7">
    <location>
        <begin position="237"/>
        <end position="253"/>
    </location>
</feature>
<evidence type="ECO:0000256" key="2">
    <source>
        <dbReference type="ARBA" id="ARBA00022448"/>
    </source>
</evidence>
<feature type="transmembrane region" description="Helical" evidence="7">
    <location>
        <begin position="448"/>
        <end position="470"/>
    </location>
</feature>
<dbReference type="EMBL" id="JACJUD010000001">
    <property type="protein sequence ID" value="MBB2493552.1"/>
    <property type="molecule type" value="Genomic_DNA"/>
</dbReference>
<gene>
    <name evidence="9" type="ORF">H3H51_00895</name>
</gene>
<feature type="domain" description="Major facilitator superfamily (MFS) profile" evidence="8">
    <location>
        <begin position="18"/>
        <end position="475"/>
    </location>
</feature>